<feature type="compositionally biased region" description="Basic and acidic residues" evidence="1">
    <location>
        <begin position="379"/>
        <end position="417"/>
    </location>
</feature>
<dbReference type="RefSeq" id="XP_062789664.1">
    <property type="nucleotide sequence ID" value="XM_062933613.1"/>
</dbReference>
<evidence type="ECO:0000313" key="4">
    <source>
        <dbReference type="Proteomes" id="UP001329825"/>
    </source>
</evidence>
<organism evidence="3 4">
    <name type="scientific">Kwoniella shivajii</name>
    <dbReference type="NCBI Taxonomy" id="564305"/>
    <lineage>
        <taxon>Eukaryota</taxon>
        <taxon>Fungi</taxon>
        <taxon>Dikarya</taxon>
        <taxon>Basidiomycota</taxon>
        <taxon>Agaricomycotina</taxon>
        <taxon>Tremellomycetes</taxon>
        <taxon>Tremellales</taxon>
        <taxon>Cryptococcaceae</taxon>
        <taxon>Kwoniella</taxon>
    </lineage>
</organism>
<feature type="transmembrane region" description="Helical" evidence="2">
    <location>
        <begin position="188"/>
        <end position="207"/>
    </location>
</feature>
<name>A0ABZ1CUQ6_9TREE</name>
<protein>
    <recommendedName>
        <fullName evidence="5">Integral membrane protein</fullName>
    </recommendedName>
</protein>
<evidence type="ECO:0000256" key="1">
    <source>
        <dbReference type="SAM" id="MobiDB-lite"/>
    </source>
</evidence>
<dbReference type="InterPro" id="IPR009571">
    <property type="entry name" value="SUR7/Rim9-like_fungi"/>
</dbReference>
<feature type="compositionally biased region" description="Basic residues" evidence="1">
    <location>
        <begin position="323"/>
        <end position="340"/>
    </location>
</feature>
<keyword evidence="4" id="KW-1185">Reference proteome</keyword>
<evidence type="ECO:0000256" key="2">
    <source>
        <dbReference type="SAM" id="Phobius"/>
    </source>
</evidence>
<keyword evidence="2" id="KW-1133">Transmembrane helix</keyword>
<evidence type="ECO:0000313" key="3">
    <source>
        <dbReference type="EMBL" id="WRT64924.1"/>
    </source>
</evidence>
<feature type="transmembrane region" description="Helical" evidence="2">
    <location>
        <begin position="267"/>
        <end position="290"/>
    </location>
</feature>
<feature type="transmembrane region" description="Helical" evidence="2">
    <location>
        <begin position="228"/>
        <end position="247"/>
    </location>
</feature>
<feature type="region of interest" description="Disordered" evidence="1">
    <location>
        <begin position="355"/>
        <end position="417"/>
    </location>
</feature>
<evidence type="ECO:0008006" key="5">
    <source>
        <dbReference type="Google" id="ProtNLM"/>
    </source>
</evidence>
<sequence length="417" mass="47946">MSDEESRLELMKRFSVDSVPSRYSQSSIPLGSRPDLSRSTTSASKQFDIRSADPKIPKNVLIIWKVSIILMFLSAGILLYLLTCSDPTWRSQWSVVKVQLPSNQFSIIKSNGKKISQNAQTSSLAGEGEGGGWLSINMWGWCLQDSSKSETLCSSDNMWFDLDPLLGEKSTSDAPSGDDFNFLLTHGLIIHALGMLAAMMAIIPIILNTFRTVRAKQPMVESGWFEHGTLLIACLLCLISFIIDRTLKLSVSNNLSDHKVISGKALTITGVSSLLLFYTLLLSSIPPFYFHMKRQSRLVKYWTEFQDYDEALADEDQKSLEAKRKRPSSRSRGKKPRRRRLSRAIFGDEDYYGSGPRRRGTLSRWASGRRDRRRRRRNKRDDKYQYESRTRDERRERDKYGGRDRRARYRQEGRKRR</sequence>
<feature type="region of interest" description="Disordered" evidence="1">
    <location>
        <begin position="18"/>
        <end position="39"/>
    </location>
</feature>
<dbReference type="Pfam" id="PF06687">
    <property type="entry name" value="SUR7"/>
    <property type="match status" value="1"/>
</dbReference>
<accession>A0ABZ1CUQ6</accession>
<reference evidence="3 4" key="1">
    <citation type="submission" date="2024-01" db="EMBL/GenBank/DDBJ databases">
        <title>Comparative genomics of Cryptococcus and Kwoniella reveals pathogenesis evolution and contrasting modes of karyotype evolution via chromosome fusion or intercentromeric recombination.</title>
        <authorList>
            <person name="Coelho M.A."/>
            <person name="David-Palma M."/>
            <person name="Shea T."/>
            <person name="Bowers K."/>
            <person name="McGinley-Smith S."/>
            <person name="Mohammad A.W."/>
            <person name="Gnirke A."/>
            <person name="Yurkov A.M."/>
            <person name="Nowrousian M."/>
            <person name="Sun S."/>
            <person name="Cuomo C.A."/>
            <person name="Heitman J."/>
        </authorList>
    </citation>
    <scope>NUCLEOTIDE SEQUENCE [LARGE SCALE GENOMIC DNA]</scope>
    <source>
        <strain evidence="3">CBS 11374</strain>
    </source>
</reference>
<feature type="transmembrane region" description="Helical" evidence="2">
    <location>
        <begin position="60"/>
        <end position="82"/>
    </location>
</feature>
<dbReference type="EMBL" id="CP141882">
    <property type="protein sequence ID" value="WRT64924.1"/>
    <property type="molecule type" value="Genomic_DNA"/>
</dbReference>
<keyword evidence="2" id="KW-0472">Membrane</keyword>
<gene>
    <name evidence="3" type="ORF">IL334_001864</name>
</gene>
<dbReference type="GeneID" id="87953995"/>
<proteinExistence type="predicted"/>
<feature type="region of interest" description="Disordered" evidence="1">
    <location>
        <begin position="318"/>
        <end position="340"/>
    </location>
</feature>
<keyword evidence="2" id="KW-0812">Transmembrane</keyword>
<dbReference type="Proteomes" id="UP001329825">
    <property type="component" value="Chromosome 2"/>
</dbReference>